<accession>A9DCI3</accession>
<evidence type="ECO:0000313" key="1">
    <source>
        <dbReference type="EMBL" id="EDQ00351.1"/>
    </source>
</evidence>
<dbReference type="EMBL" id="ABIC01000022">
    <property type="protein sequence ID" value="EDQ00351.1"/>
    <property type="molecule type" value="Genomic_DNA"/>
</dbReference>
<gene>
    <name evidence="1" type="ORF">KT99_09164</name>
</gene>
<sequence length="190" mass="22514">MAREIQTKITQFLPNQFRFSYLLLACLLSIILVNSAQANSIYKCVKDNKVIFSQMICPKEFSQYKIEYALGITTETDSDKREHKLDPMQALMSMHAISKEKLLHRLDGEIYRLNQELSYFDIVKSSELQKIERKHYWEKKDKSDREYLTAIEEMNSYFDDLINKNQTSIKLLKTHKMQIEAEPTPENKQY</sequence>
<evidence type="ECO:0000313" key="2">
    <source>
        <dbReference type="Proteomes" id="UP000005839"/>
    </source>
</evidence>
<reference evidence="1 2" key="1">
    <citation type="submission" date="2007-10" db="EMBL/GenBank/DDBJ databases">
        <authorList>
            <person name="Yayanos A."/>
            <person name="Ferriera S."/>
            <person name="Johnson J."/>
            <person name="Kravitz S."/>
            <person name="Halpern A."/>
            <person name="Remington K."/>
            <person name="Beeson K."/>
            <person name="Tran B."/>
            <person name="Rogers Y.-H."/>
            <person name="Friedman R."/>
            <person name="Venter J.C."/>
        </authorList>
    </citation>
    <scope>NUCLEOTIDE SEQUENCE [LARGE SCALE GENOMIC DNA]</scope>
    <source>
        <strain evidence="1 2">KT99</strain>
    </source>
</reference>
<dbReference type="RefSeq" id="WP_005500178.1">
    <property type="nucleotide sequence ID" value="NZ_ABIC01000022.1"/>
</dbReference>
<organism evidence="1 2">
    <name type="scientific">Shewanella benthica KT99</name>
    <dbReference type="NCBI Taxonomy" id="314608"/>
    <lineage>
        <taxon>Bacteria</taxon>
        <taxon>Pseudomonadati</taxon>
        <taxon>Pseudomonadota</taxon>
        <taxon>Gammaproteobacteria</taxon>
        <taxon>Alteromonadales</taxon>
        <taxon>Shewanellaceae</taxon>
        <taxon>Shewanella</taxon>
    </lineage>
</organism>
<keyword evidence="2" id="KW-1185">Reference proteome</keyword>
<protein>
    <recommendedName>
        <fullName evidence="3">DUF4124 domain-containing protein</fullName>
    </recommendedName>
</protein>
<name>A9DCI3_9GAMM</name>
<proteinExistence type="predicted"/>
<comment type="caution">
    <text evidence="1">The sequence shown here is derived from an EMBL/GenBank/DDBJ whole genome shotgun (WGS) entry which is preliminary data.</text>
</comment>
<evidence type="ECO:0008006" key="3">
    <source>
        <dbReference type="Google" id="ProtNLM"/>
    </source>
</evidence>
<dbReference type="AlphaFoldDB" id="A9DCI3"/>
<dbReference type="Proteomes" id="UP000005839">
    <property type="component" value="Unassembled WGS sequence"/>
</dbReference>